<gene>
    <name evidence="6" type="ORF">JF535_04265</name>
</gene>
<protein>
    <submittedName>
        <fullName evidence="6">Type 1 glutamine amidotransferase domain-containing protein</fullName>
    </submittedName>
</protein>
<evidence type="ECO:0000256" key="3">
    <source>
        <dbReference type="ARBA" id="ARBA00038493"/>
    </source>
</evidence>
<comment type="caution">
    <text evidence="6">The sequence shown here is derived from an EMBL/GenBank/DDBJ whole genome shotgun (WGS) entry which is preliminary data.</text>
</comment>
<dbReference type="InterPro" id="IPR002818">
    <property type="entry name" value="DJ-1/PfpI"/>
</dbReference>
<evidence type="ECO:0000313" key="6">
    <source>
        <dbReference type="EMBL" id="MBN8430064.1"/>
    </source>
</evidence>
<keyword evidence="7" id="KW-1185">Reference proteome</keyword>
<proteinExistence type="inferred from homology"/>
<keyword evidence="4" id="KW-0732">Signal</keyword>
<dbReference type="EMBL" id="JAEKJR010000001">
    <property type="protein sequence ID" value="MBN8430064.1"/>
    <property type="molecule type" value="Genomic_DNA"/>
</dbReference>
<dbReference type="SUPFAM" id="SSF52317">
    <property type="entry name" value="Class I glutamine amidotransferase-like"/>
    <property type="match status" value="1"/>
</dbReference>
<evidence type="ECO:0000256" key="2">
    <source>
        <dbReference type="ARBA" id="ARBA00023239"/>
    </source>
</evidence>
<dbReference type="InterPro" id="IPR029062">
    <property type="entry name" value="Class_I_gatase-like"/>
</dbReference>
<evidence type="ECO:0000313" key="7">
    <source>
        <dbReference type="Proteomes" id="UP000664293"/>
    </source>
</evidence>
<sequence length="247" mass="26112">MKKLVSLFIALCLATTASLALAAPRVLIVATSHEQMGDTDEKTGLWLSELTHPYHELKKAGFEVEIASIKGGAVPVDARSLADDDAVNFEFLASPQTRSLLDNTRKLADVSPKRYQAILFAGGHGTVWDFPKSPAVNSVASAIYESGGYVAALCHGPAALLNVTGPDGKPIIAGKKVAGFSNVEEKAVGLAEVVPYLLQDELTALGANYQEGKAWESFVVVDGRIITGQNPQSAAELGRVLAKALKK</sequence>
<feature type="signal peptide" evidence="4">
    <location>
        <begin position="1"/>
        <end position="22"/>
    </location>
</feature>
<reference evidence="6 7" key="1">
    <citation type="submission" date="2020-12" db="EMBL/GenBank/DDBJ databases">
        <title>Oil enriched cultivation method for isolating marine PHA-producing bacteria.</title>
        <authorList>
            <person name="Zheng W."/>
            <person name="Yu S."/>
            <person name="Huang Y."/>
        </authorList>
    </citation>
    <scope>NUCLEOTIDE SEQUENCE [LARGE SCALE GENOMIC DNA]</scope>
    <source>
        <strain evidence="6 7">SN0-2</strain>
    </source>
</reference>
<accession>A0ABS3E4M7</accession>
<keyword evidence="6" id="KW-0315">Glutamine amidotransferase</keyword>
<dbReference type="Pfam" id="PF01965">
    <property type="entry name" value="DJ-1_PfpI"/>
    <property type="match status" value="1"/>
</dbReference>
<feature type="chain" id="PRO_5047015183" evidence="4">
    <location>
        <begin position="23"/>
        <end position="247"/>
    </location>
</feature>
<dbReference type="CDD" id="cd03141">
    <property type="entry name" value="GATase1_Hsp31_like"/>
    <property type="match status" value="1"/>
</dbReference>
<feature type="domain" description="DJ-1/PfpI" evidence="5">
    <location>
        <begin position="48"/>
        <end position="243"/>
    </location>
</feature>
<dbReference type="PANTHER" id="PTHR48094">
    <property type="entry name" value="PROTEIN/NUCLEIC ACID DEGLYCASE DJ-1-RELATED"/>
    <property type="match status" value="1"/>
</dbReference>
<comment type="similarity">
    <text evidence="3">Belongs to the peptidase C56 family. HSP31-like subfamily.</text>
</comment>
<dbReference type="InterPro" id="IPR050325">
    <property type="entry name" value="Prot/Nucl_acid_deglycase"/>
</dbReference>
<dbReference type="RefSeq" id="WP_206999445.1">
    <property type="nucleotide sequence ID" value="NZ_JAEKJR010000001.1"/>
</dbReference>
<evidence type="ECO:0000256" key="1">
    <source>
        <dbReference type="ARBA" id="ARBA00023016"/>
    </source>
</evidence>
<evidence type="ECO:0000259" key="5">
    <source>
        <dbReference type="Pfam" id="PF01965"/>
    </source>
</evidence>
<dbReference type="PANTHER" id="PTHR48094:SF11">
    <property type="entry name" value="GLUTATHIONE-INDEPENDENT GLYOXALASE HSP31-RELATED"/>
    <property type="match status" value="1"/>
</dbReference>
<name>A0ABS3E4M7_9GAMM</name>
<dbReference type="Gene3D" id="3.40.50.880">
    <property type="match status" value="1"/>
</dbReference>
<dbReference type="Proteomes" id="UP000664293">
    <property type="component" value="Unassembled WGS sequence"/>
</dbReference>
<keyword evidence="1" id="KW-0346">Stress response</keyword>
<keyword evidence="2" id="KW-0456">Lyase</keyword>
<evidence type="ECO:0000256" key="4">
    <source>
        <dbReference type="SAM" id="SignalP"/>
    </source>
</evidence>
<organism evidence="6 7">
    <name type="scientific">Microbulbifer salipaludis</name>
    <dbReference type="NCBI Taxonomy" id="187980"/>
    <lineage>
        <taxon>Bacteria</taxon>
        <taxon>Pseudomonadati</taxon>
        <taxon>Pseudomonadota</taxon>
        <taxon>Gammaproteobacteria</taxon>
        <taxon>Cellvibrionales</taxon>
        <taxon>Microbulbiferaceae</taxon>
        <taxon>Microbulbifer</taxon>
    </lineage>
</organism>